<dbReference type="AlphaFoldDB" id="A0A1X9NH61"/>
<dbReference type="GO" id="GO:0008713">
    <property type="term" value="F:ADP-heptose-lipopolysaccharide heptosyltransferase activity"/>
    <property type="evidence" value="ECO:0007669"/>
    <property type="project" value="TreeGrafter"/>
</dbReference>
<evidence type="ECO:0000256" key="2">
    <source>
        <dbReference type="ARBA" id="ARBA00004713"/>
    </source>
</evidence>
<keyword evidence="15" id="KW-1185">Reference proteome</keyword>
<dbReference type="STRING" id="716816.BST96_12425"/>
<dbReference type="PANTHER" id="PTHR30160">
    <property type="entry name" value="TETRAACYLDISACCHARIDE 4'-KINASE-RELATED"/>
    <property type="match status" value="1"/>
</dbReference>
<dbReference type="OrthoDB" id="9767552at2"/>
<dbReference type="InterPro" id="IPR011908">
    <property type="entry name" value="LipoPS_heptosylTferase-I"/>
</dbReference>
<dbReference type="GO" id="GO:0009244">
    <property type="term" value="P:lipopolysaccharide core region biosynthetic process"/>
    <property type="evidence" value="ECO:0007669"/>
    <property type="project" value="InterPro"/>
</dbReference>
<evidence type="ECO:0000256" key="12">
    <source>
        <dbReference type="ARBA" id="ARBA00044330"/>
    </source>
</evidence>
<evidence type="ECO:0000313" key="15">
    <source>
        <dbReference type="Proteomes" id="UP000193450"/>
    </source>
</evidence>
<gene>
    <name evidence="14" type="ORF">BST96_12425</name>
</gene>
<dbReference type="InterPro" id="IPR002201">
    <property type="entry name" value="Glyco_trans_9"/>
</dbReference>
<evidence type="ECO:0000256" key="13">
    <source>
        <dbReference type="ARBA" id="ARBA00049201"/>
    </source>
</evidence>
<dbReference type="GO" id="GO:0005829">
    <property type="term" value="C:cytosol"/>
    <property type="evidence" value="ECO:0007669"/>
    <property type="project" value="TreeGrafter"/>
</dbReference>
<sequence length="349" mass="38603">MSKRVLLIKLTSMGDLMHALPALTDATHAIPGIQFDWVVDEAFAEVPSWHPAVNQIICSAHRRWKKQLGQSIFGGQLSKFYRQLNHSDYDVILDAQNNIKSAVISGLRRGKIHGLSKQSISEAPASWAYRYPHDADKDQHAIARQRLLFSEAIGYDLPQTAPDYGIDRSLLQLPDIELPERFLFFVHNASWTTKLWPEPHWHALIKQAAEAGYKVLLPCGNDEELARAQRLAQQHSNATALPKLSLSHVGGIMNKAAGVVTCDTGLCHLAGMLGLPSVSFYGPTSDQLIGATGLNQQHIIASSEAFSCAPCYGRRCTKDGADSEMSDCMDSFLPEQVWQSLTELMAKRC</sequence>
<reference evidence="14 15" key="1">
    <citation type="submission" date="2016-11" db="EMBL/GenBank/DDBJ databases">
        <title>Trade-off between light-utilization and light-protection in marine flavobacteria.</title>
        <authorList>
            <person name="Kumagai Y."/>
        </authorList>
    </citation>
    <scope>NUCLEOTIDE SEQUENCE [LARGE SCALE GENOMIC DNA]</scope>
    <source>
        <strain evidence="14 15">NBRC 107125</strain>
    </source>
</reference>
<evidence type="ECO:0000256" key="9">
    <source>
        <dbReference type="ARBA" id="ARBA00043995"/>
    </source>
</evidence>
<dbReference type="GO" id="GO:0005886">
    <property type="term" value="C:plasma membrane"/>
    <property type="evidence" value="ECO:0007669"/>
    <property type="project" value="UniProtKB-SubCell"/>
</dbReference>
<keyword evidence="7" id="KW-0448">Lipopolysaccharide biosynthesis</keyword>
<name>A0A1X9NH61_9GAMM</name>
<keyword evidence="6 14" id="KW-0808">Transferase</keyword>
<comment type="pathway">
    <text evidence="2">Bacterial outer membrane biogenesis; LPS core biosynthesis.</text>
</comment>
<proteinExistence type="inferred from homology"/>
<comment type="similarity">
    <text evidence="9">Belongs to the glycosyltransferase 9 family.</text>
</comment>
<dbReference type="NCBIfam" id="TIGR02193">
    <property type="entry name" value="heptsyl_trn_I"/>
    <property type="match status" value="1"/>
</dbReference>
<keyword evidence="5" id="KW-0328">Glycosyltransferase</keyword>
<evidence type="ECO:0000256" key="4">
    <source>
        <dbReference type="ARBA" id="ARBA00022519"/>
    </source>
</evidence>
<dbReference type="Pfam" id="PF01075">
    <property type="entry name" value="Glyco_transf_9"/>
    <property type="match status" value="1"/>
</dbReference>
<keyword evidence="4" id="KW-0997">Cell inner membrane</keyword>
<dbReference type="Proteomes" id="UP000193450">
    <property type="component" value="Chromosome"/>
</dbReference>
<dbReference type="SUPFAM" id="SSF53756">
    <property type="entry name" value="UDP-Glycosyltransferase/glycogen phosphorylase"/>
    <property type="match status" value="1"/>
</dbReference>
<comment type="subcellular location">
    <subcellularLocation>
        <location evidence="1">Cell inner membrane</location>
        <topology evidence="1">Peripheral membrane protein</topology>
        <orientation evidence="1">Cytoplasmic side</orientation>
    </subcellularLocation>
</comment>
<organism evidence="14 15">
    <name type="scientific">Oceanicoccus sagamiensis</name>
    <dbReference type="NCBI Taxonomy" id="716816"/>
    <lineage>
        <taxon>Bacteria</taxon>
        <taxon>Pseudomonadati</taxon>
        <taxon>Pseudomonadota</taxon>
        <taxon>Gammaproteobacteria</taxon>
        <taxon>Cellvibrionales</taxon>
        <taxon>Spongiibacteraceae</taxon>
        <taxon>Oceanicoccus</taxon>
    </lineage>
</organism>
<evidence type="ECO:0000256" key="8">
    <source>
        <dbReference type="ARBA" id="ARBA00023136"/>
    </source>
</evidence>
<keyword evidence="3" id="KW-1003">Cell membrane</keyword>
<dbReference type="KEGG" id="osg:BST96_12425"/>
<keyword evidence="8" id="KW-0472">Membrane</keyword>
<dbReference type="EMBL" id="CP019343">
    <property type="protein sequence ID" value="ARN74849.1"/>
    <property type="molecule type" value="Genomic_DNA"/>
</dbReference>
<comment type="catalytic activity">
    <reaction evidence="13">
        <text>an alpha-Kdo-(2-&gt;4)-alpha-Kdo-(2-&gt;6)-lipid A + ADP-L-glycero-beta-D-manno-heptose = an L-alpha-D-Hep-(1-&gt;5)-[alpha-Kdo-(2-&gt;4)]-alpha-Kdo-(2-&gt;6)-lipid A + ADP + H(+)</text>
        <dbReference type="Rhea" id="RHEA:74067"/>
        <dbReference type="ChEBI" id="CHEBI:15378"/>
        <dbReference type="ChEBI" id="CHEBI:61506"/>
        <dbReference type="ChEBI" id="CHEBI:176431"/>
        <dbReference type="ChEBI" id="CHEBI:193068"/>
        <dbReference type="ChEBI" id="CHEBI:456216"/>
        <dbReference type="EC" id="2.4.99.23"/>
    </reaction>
</comment>
<evidence type="ECO:0000256" key="3">
    <source>
        <dbReference type="ARBA" id="ARBA00022475"/>
    </source>
</evidence>
<dbReference type="CDD" id="cd03789">
    <property type="entry name" value="GT9_LPS_heptosyltransferase"/>
    <property type="match status" value="1"/>
</dbReference>
<dbReference type="RefSeq" id="WP_085759014.1">
    <property type="nucleotide sequence ID" value="NZ_CP019343.1"/>
</dbReference>
<evidence type="ECO:0000256" key="7">
    <source>
        <dbReference type="ARBA" id="ARBA00022985"/>
    </source>
</evidence>
<evidence type="ECO:0000256" key="5">
    <source>
        <dbReference type="ARBA" id="ARBA00022676"/>
    </source>
</evidence>
<evidence type="ECO:0000256" key="6">
    <source>
        <dbReference type="ARBA" id="ARBA00022679"/>
    </source>
</evidence>
<evidence type="ECO:0000256" key="1">
    <source>
        <dbReference type="ARBA" id="ARBA00004515"/>
    </source>
</evidence>
<dbReference type="EC" id="2.4.99.23" evidence="10"/>
<dbReference type="InterPro" id="IPR051199">
    <property type="entry name" value="LPS_LOS_Heptosyltrfase"/>
</dbReference>
<evidence type="ECO:0000256" key="10">
    <source>
        <dbReference type="ARBA" id="ARBA00044041"/>
    </source>
</evidence>
<protein>
    <recommendedName>
        <fullName evidence="11">Lipopolysaccharide heptosyltransferase 1</fullName>
        <ecNumber evidence="10">2.4.99.23</ecNumber>
    </recommendedName>
    <alternativeName>
        <fullName evidence="12">ADP-heptose:lipopolysaccharide heptosyltransferase I</fullName>
    </alternativeName>
</protein>
<accession>A0A1X9NH61</accession>
<evidence type="ECO:0000313" key="14">
    <source>
        <dbReference type="EMBL" id="ARN74849.1"/>
    </source>
</evidence>
<evidence type="ECO:0000256" key="11">
    <source>
        <dbReference type="ARBA" id="ARBA00044190"/>
    </source>
</evidence>
<dbReference type="PANTHER" id="PTHR30160:SF19">
    <property type="entry name" value="LIPOPOLYSACCHARIDE HEPTOSYLTRANSFERASE 1"/>
    <property type="match status" value="1"/>
</dbReference>
<dbReference type="Gene3D" id="3.40.50.2000">
    <property type="entry name" value="Glycogen Phosphorylase B"/>
    <property type="match status" value="2"/>
</dbReference>